<keyword evidence="4" id="KW-0143">Chaperone</keyword>
<proteinExistence type="inferred from homology"/>
<evidence type="ECO:0000313" key="6">
    <source>
        <dbReference type="Proteomes" id="UP000780875"/>
    </source>
</evidence>
<comment type="caution">
    <text evidence="5">The sequence shown here is derived from an EMBL/GenBank/DDBJ whole genome shotgun (WGS) entry which is preliminary data.</text>
</comment>
<accession>A0ABS7UDT6</accession>
<comment type="similarity">
    <text evidence="2">Belongs to the EspG family.</text>
</comment>
<evidence type="ECO:0000313" key="5">
    <source>
        <dbReference type="EMBL" id="MBZ5739019.1"/>
    </source>
</evidence>
<evidence type="ECO:0000256" key="2">
    <source>
        <dbReference type="ARBA" id="ARBA00006411"/>
    </source>
</evidence>
<reference evidence="5 6" key="1">
    <citation type="submission" date="2021-09" db="EMBL/GenBank/DDBJ databases">
        <title>Whole genome sequence of Nocardioides sp. GBK3QG-3.</title>
        <authorList>
            <person name="Tuo L."/>
        </authorList>
    </citation>
    <scope>NUCLEOTIDE SEQUENCE [LARGE SCALE GENOMIC DNA]</scope>
    <source>
        <strain evidence="5 6">GBK3QG-3</strain>
    </source>
</reference>
<gene>
    <name evidence="5" type="ORF">K8U61_12655</name>
</gene>
<dbReference type="Proteomes" id="UP000780875">
    <property type="component" value="Unassembled WGS sequence"/>
</dbReference>
<sequence>MPTIDLGTPPPAPAAGLTSLPRRLTLTLPELQLVATYAGGAPLPFELVPPPAESGLGSRLGATPATLDAAAYERALAALHDPEASLARRGLLVDTAVDDGLLGAVGLLATPNVALDLDISAGGARVRAWHRQRDGAVATLATADGIVFELAWFASERWGDELARVAAIPAEMVGRASAVPEVDLPYELLDAAGEASRTGRTDLLPVLVADHSSQVRDSDGRPLRDLDVLTLLGGLTTECRGRLRALVADVSVESTTLVGVVSWVLLADGWRALRPHRADGVDRVTVAPVSPEALAVELAPVLAEVVR</sequence>
<dbReference type="InterPro" id="IPR025734">
    <property type="entry name" value="EspG"/>
</dbReference>
<name>A0ABS7UDT6_9ACTN</name>
<evidence type="ECO:0000256" key="3">
    <source>
        <dbReference type="ARBA" id="ARBA00022490"/>
    </source>
</evidence>
<dbReference type="EMBL" id="JAIQZJ010000007">
    <property type="protein sequence ID" value="MBZ5739019.1"/>
    <property type="molecule type" value="Genomic_DNA"/>
</dbReference>
<evidence type="ECO:0000256" key="1">
    <source>
        <dbReference type="ARBA" id="ARBA00004496"/>
    </source>
</evidence>
<evidence type="ECO:0000256" key="4">
    <source>
        <dbReference type="ARBA" id="ARBA00023186"/>
    </source>
</evidence>
<keyword evidence="6" id="KW-1185">Reference proteome</keyword>
<protein>
    <submittedName>
        <fullName evidence="5">ESX secretion-associated protein EspG</fullName>
    </submittedName>
</protein>
<comment type="subcellular location">
    <subcellularLocation>
        <location evidence="1">Cytoplasm</location>
    </subcellularLocation>
</comment>
<keyword evidence="3" id="KW-0963">Cytoplasm</keyword>
<organism evidence="5 6">
    <name type="scientific">Nocardioides mangrovi</name>
    <dbReference type="NCBI Taxonomy" id="2874580"/>
    <lineage>
        <taxon>Bacteria</taxon>
        <taxon>Bacillati</taxon>
        <taxon>Actinomycetota</taxon>
        <taxon>Actinomycetes</taxon>
        <taxon>Propionibacteriales</taxon>
        <taxon>Nocardioidaceae</taxon>
        <taxon>Nocardioides</taxon>
    </lineage>
</organism>
<dbReference type="RefSeq" id="WP_224123392.1">
    <property type="nucleotide sequence ID" value="NZ_JAIQZJ010000007.1"/>
</dbReference>
<dbReference type="Pfam" id="PF14011">
    <property type="entry name" value="ESX-1_EspG"/>
    <property type="match status" value="1"/>
</dbReference>